<proteinExistence type="predicted"/>
<dbReference type="InterPro" id="IPR013783">
    <property type="entry name" value="Ig-like_fold"/>
</dbReference>
<feature type="domain" description="Ig-like" evidence="12">
    <location>
        <begin position="43"/>
        <end position="143"/>
    </location>
</feature>
<keyword evidence="14" id="KW-1185">Reference proteome</keyword>
<dbReference type="Proteomes" id="UP000287033">
    <property type="component" value="Unassembled WGS sequence"/>
</dbReference>
<evidence type="ECO:0000256" key="8">
    <source>
        <dbReference type="ARBA" id="ARBA00023170"/>
    </source>
</evidence>
<evidence type="ECO:0000256" key="1">
    <source>
        <dbReference type="ARBA" id="ARBA00004251"/>
    </source>
</evidence>
<dbReference type="InterPro" id="IPR051713">
    <property type="entry name" value="T-cell_Activation_Regulation"/>
</dbReference>
<gene>
    <name evidence="13" type="ORF">chiPu_0006158</name>
</gene>
<dbReference type="Gene3D" id="2.60.40.10">
    <property type="entry name" value="Immunoglobulins"/>
    <property type="match status" value="2"/>
</dbReference>
<dbReference type="SMART" id="SM00409">
    <property type="entry name" value="IG"/>
    <property type="match status" value="1"/>
</dbReference>
<protein>
    <recommendedName>
        <fullName evidence="12">Ig-like domain-containing protein</fullName>
    </recommendedName>
</protein>
<keyword evidence="10" id="KW-0393">Immunoglobulin domain</keyword>
<evidence type="ECO:0000313" key="13">
    <source>
        <dbReference type="EMBL" id="GCC27732.1"/>
    </source>
</evidence>
<evidence type="ECO:0000256" key="5">
    <source>
        <dbReference type="ARBA" id="ARBA00022989"/>
    </source>
</evidence>
<evidence type="ECO:0000256" key="3">
    <source>
        <dbReference type="ARBA" id="ARBA00022692"/>
    </source>
</evidence>
<sequence>MNSDLKERMKYLLYVQIMSAQVLLSGAFDVAVSKTTLVGIHRQSIVLGCSFTVDSRLPLDHVIITWQRAETNDVVHSYYYGKDQLSQQNEQYSGRTSLFPEEFKHGNASLKLAGMTAEDAGQYECFVGNILGSAKGTISLKFAAYYRDPQLFIKLKPSGSTIILESQGYPEPSVFWYCAENKNVSLQPEISFIKSEDGLYSFQSILKLDNTMMKCNHVVEIQNSLVNQTVTRKFNILLQQQDIQNQNFNKNMWIALNSCTILIFVAIIILILLICRSKHAQHQKIEEKAKCEFI</sequence>
<dbReference type="PROSITE" id="PS50835">
    <property type="entry name" value="IG_LIKE"/>
    <property type="match status" value="1"/>
</dbReference>
<dbReference type="InterPro" id="IPR007110">
    <property type="entry name" value="Ig-like_dom"/>
</dbReference>
<keyword evidence="9" id="KW-0325">Glycoprotein</keyword>
<dbReference type="GO" id="GO:0071222">
    <property type="term" value="P:cellular response to lipopolysaccharide"/>
    <property type="evidence" value="ECO:0007669"/>
    <property type="project" value="TreeGrafter"/>
</dbReference>
<dbReference type="GO" id="GO:0042102">
    <property type="term" value="P:positive regulation of T cell proliferation"/>
    <property type="evidence" value="ECO:0007669"/>
    <property type="project" value="TreeGrafter"/>
</dbReference>
<dbReference type="GO" id="GO:0007166">
    <property type="term" value="P:cell surface receptor signaling pathway"/>
    <property type="evidence" value="ECO:0007669"/>
    <property type="project" value="TreeGrafter"/>
</dbReference>
<keyword evidence="7" id="KW-1015">Disulfide bond</keyword>
<dbReference type="InterPro" id="IPR036179">
    <property type="entry name" value="Ig-like_dom_sf"/>
</dbReference>
<dbReference type="GO" id="GO:0009897">
    <property type="term" value="C:external side of plasma membrane"/>
    <property type="evidence" value="ECO:0007669"/>
    <property type="project" value="TreeGrafter"/>
</dbReference>
<keyword evidence="5 11" id="KW-1133">Transmembrane helix</keyword>
<evidence type="ECO:0000256" key="4">
    <source>
        <dbReference type="ARBA" id="ARBA00022729"/>
    </source>
</evidence>
<accession>A0A401SBG4</accession>
<evidence type="ECO:0000256" key="2">
    <source>
        <dbReference type="ARBA" id="ARBA00022475"/>
    </source>
</evidence>
<evidence type="ECO:0000256" key="6">
    <source>
        <dbReference type="ARBA" id="ARBA00023136"/>
    </source>
</evidence>
<dbReference type="OrthoDB" id="5857426at2759"/>
<dbReference type="PANTHER" id="PTHR25466">
    <property type="entry name" value="T-LYMPHOCYTE ACTIVATION ANTIGEN"/>
    <property type="match status" value="1"/>
</dbReference>
<evidence type="ECO:0000256" key="10">
    <source>
        <dbReference type="ARBA" id="ARBA00023319"/>
    </source>
</evidence>
<dbReference type="InterPro" id="IPR003599">
    <property type="entry name" value="Ig_sub"/>
</dbReference>
<dbReference type="GO" id="GO:0006955">
    <property type="term" value="P:immune response"/>
    <property type="evidence" value="ECO:0007669"/>
    <property type="project" value="TreeGrafter"/>
</dbReference>
<evidence type="ECO:0000256" key="11">
    <source>
        <dbReference type="SAM" id="Phobius"/>
    </source>
</evidence>
<dbReference type="AlphaFoldDB" id="A0A401SBG4"/>
<dbReference type="GO" id="GO:0042130">
    <property type="term" value="P:negative regulation of T cell proliferation"/>
    <property type="evidence" value="ECO:0007669"/>
    <property type="project" value="TreeGrafter"/>
</dbReference>
<dbReference type="EMBL" id="BEZZ01000175">
    <property type="protein sequence ID" value="GCC27732.1"/>
    <property type="molecule type" value="Genomic_DNA"/>
</dbReference>
<comment type="caution">
    <text evidence="13">The sequence shown here is derived from an EMBL/GenBank/DDBJ whole genome shotgun (WGS) entry which is preliminary data.</text>
</comment>
<dbReference type="Pfam" id="PF07686">
    <property type="entry name" value="V-set"/>
    <property type="match status" value="1"/>
</dbReference>
<name>A0A401SBG4_CHIPU</name>
<keyword evidence="2" id="KW-1003">Cell membrane</keyword>
<dbReference type="STRING" id="137246.A0A401SBG4"/>
<evidence type="ECO:0000256" key="9">
    <source>
        <dbReference type="ARBA" id="ARBA00023180"/>
    </source>
</evidence>
<keyword evidence="3 11" id="KW-0812">Transmembrane</keyword>
<organism evidence="13 14">
    <name type="scientific">Chiloscyllium punctatum</name>
    <name type="common">Brownbanded bambooshark</name>
    <name type="synonym">Hemiscyllium punctatum</name>
    <dbReference type="NCBI Taxonomy" id="137246"/>
    <lineage>
        <taxon>Eukaryota</taxon>
        <taxon>Metazoa</taxon>
        <taxon>Chordata</taxon>
        <taxon>Craniata</taxon>
        <taxon>Vertebrata</taxon>
        <taxon>Chondrichthyes</taxon>
        <taxon>Elasmobranchii</taxon>
        <taxon>Galeomorphii</taxon>
        <taxon>Galeoidea</taxon>
        <taxon>Orectolobiformes</taxon>
        <taxon>Hemiscylliidae</taxon>
        <taxon>Chiloscyllium</taxon>
    </lineage>
</organism>
<dbReference type="OMA" id="IMARNNT"/>
<feature type="transmembrane region" description="Helical" evidence="11">
    <location>
        <begin position="252"/>
        <end position="275"/>
    </location>
</feature>
<evidence type="ECO:0000259" key="12">
    <source>
        <dbReference type="PROSITE" id="PS50835"/>
    </source>
</evidence>
<keyword evidence="8" id="KW-0675">Receptor</keyword>
<keyword evidence="6 11" id="KW-0472">Membrane</keyword>
<dbReference type="PANTHER" id="PTHR25466:SF14">
    <property type="entry name" value="BUTYROPHILIN SUBFAMILY 2 MEMBER A2-LIKE-RELATED"/>
    <property type="match status" value="1"/>
</dbReference>
<comment type="subcellular location">
    <subcellularLocation>
        <location evidence="1">Cell membrane</location>
        <topology evidence="1">Single-pass type I membrane protein</topology>
    </subcellularLocation>
</comment>
<keyword evidence="4" id="KW-0732">Signal</keyword>
<reference evidence="13 14" key="1">
    <citation type="journal article" date="2018" name="Nat. Ecol. Evol.">
        <title>Shark genomes provide insights into elasmobranch evolution and the origin of vertebrates.</title>
        <authorList>
            <person name="Hara Y"/>
            <person name="Yamaguchi K"/>
            <person name="Onimaru K"/>
            <person name="Kadota M"/>
            <person name="Koyanagi M"/>
            <person name="Keeley SD"/>
            <person name="Tatsumi K"/>
            <person name="Tanaka K"/>
            <person name="Motone F"/>
            <person name="Kageyama Y"/>
            <person name="Nozu R"/>
            <person name="Adachi N"/>
            <person name="Nishimura O"/>
            <person name="Nakagawa R"/>
            <person name="Tanegashima C"/>
            <person name="Kiyatake I"/>
            <person name="Matsumoto R"/>
            <person name="Murakumo K"/>
            <person name="Nishida K"/>
            <person name="Terakita A"/>
            <person name="Kuratani S"/>
            <person name="Sato K"/>
            <person name="Hyodo S Kuraku.S."/>
        </authorList>
    </citation>
    <scope>NUCLEOTIDE SEQUENCE [LARGE SCALE GENOMIC DNA]</scope>
</reference>
<dbReference type="FunFam" id="2.60.40.10:FF:000142">
    <property type="entry name" value="V-set domain-containing T-cell activation inhibitor 1"/>
    <property type="match status" value="1"/>
</dbReference>
<dbReference type="SUPFAM" id="SSF48726">
    <property type="entry name" value="Immunoglobulin"/>
    <property type="match status" value="2"/>
</dbReference>
<dbReference type="InterPro" id="IPR013106">
    <property type="entry name" value="Ig_V-set"/>
</dbReference>
<evidence type="ECO:0000313" key="14">
    <source>
        <dbReference type="Proteomes" id="UP000287033"/>
    </source>
</evidence>
<evidence type="ECO:0000256" key="7">
    <source>
        <dbReference type="ARBA" id="ARBA00023157"/>
    </source>
</evidence>
<dbReference type="GO" id="GO:0031295">
    <property type="term" value="P:T cell costimulation"/>
    <property type="evidence" value="ECO:0007669"/>
    <property type="project" value="TreeGrafter"/>
</dbReference>